<feature type="transmembrane region" description="Helical" evidence="1">
    <location>
        <begin position="254"/>
        <end position="271"/>
    </location>
</feature>
<feature type="transmembrane region" description="Helical" evidence="1">
    <location>
        <begin position="112"/>
        <end position="133"/>
    </location>
</feature>
<keyword evidence="1" id="KW-1133">Transmembrane helix</keyword>
<evidence type="ECO:0000313" key="4">
    <source>
        <dbReference type="Proteomes" id="UP001057291"/>
    </source>
</evidence>
<feature type="transmembrane region" description="Helical" evidence="1">
    <location>
        <begin position="56"/>
        <end position="81"/>
    </location>
</feature>
<dbReference type="Gene3D" id="2.30.42.10">
    <property type="match status" value="1"/>
</dbReference>
<dbReference type="SUPFAM" id="SSF50156">
    <property type="entry name" value="PDZ domain-like"/>
    <property type="match status" value="1"/>
</dbReference>
<dbReference type="InterPro" id="IPR036034">
    <property type="entry name" value="PDZ_sf"/>
</dbReference>
<dbReference type="InterPro" id="IPR001478">
    <property type="entry name" value="PDZ"/>
</dbReference>
<feature type="transmembrane region" description="Helical" evidence="1">
    <location>
        <begin position="183"/>
        <end position="202"/>
    </location>
</feature>
<sequence>MTITAYAWELLHGYVGNVGSPLFYVALLLVFFQYRRQNRLERQMFGLRVTSPLEQTVLSFIYGVVAGAIVTVLLSLLGVVLNPRDFTYIWTVALLLSLFNVRYICFAYAGGLLSLLSLLLHTLPPLSFTMPFIDAIYHDLLALQVPHVLSLVAVLHLIEAALVRLQGGERNTPVFVIGKRGRLVGGFALQKFWVLPMAAVVLTGTSTSLHPPPWWGILPLSVLSGLEIIPIPAVLGYSGVAVAHEPRTKAKRTSRAIGLYSVCLLLLVIGSSYAQGFIWLAAVFAPLAHEMLVLWDRADERNRTPLYVHPERGLRILEVLPDSPANEMGLRSGESIVKVNGMEVNTKYDMHVAIDRNPAFVKLEVADMRGEIRLVQKPLYEGERYALGVILVPDEESDHYVRIESIPLWRAIWKKRHETSV</sequence>
<comment type="caution">
    <text evidence="3">The sequence shown here is derived from an EMBL/GenBank/DDBJ whole genome shotgun (WGS) entry which is preliminary data.</text>
</comment>
<keyword evidence="1" id="KW-0812">Transmembrane</keyword>
<feature type="domain" description="PDZ" evidence="2">
    <location>
        <begin position="313"/>
        <end position="369"/>
    </location>
</feature>
<protein>
    <recommendedName>
        <fullName evidence="2">PDZ domain-containing protein</fullName>
    </recommendedName>
</protein>
<feature type="transmembrane region" description="Helical" evidence="1">
    <location>
        <begin position="87"/>
        <end position="105"/>
    </location>
</feature>
<evidence type="ECO:0000313" key="3">
    <source>
        <dbReference type="EMBL" id="GIM45358.1"/>
    </source>
</evidence>
<proteinExistence type="predicted"/>
<evidence type="ECO:0000256" key="1">
    <source>
        <dbReference type="SAM" id="Phobius"/>
    </source>
</evidence>
<dbReference type="PROSITE" id="PS50106">
    <property type="entry name" value="PDZ"/>
    <property type="match status" value="1"/>
</dbReference>
<dbReference type="RefSeq" id="WP_282198565.1">
    <property type="nucleotide sequence ID" value="NZ_BOQE01000001.1"/>
</dbReference>
<dbReference type="EMBL" id="BOQE01000001">
    <property type="protein sequence ID" value="GIM45358.1"/>
    <property type="molecule type" value="Genomic_DNA"/>
</dbReference>
<keyword evidence="1" id="KW-0472">Membrane</keyword>
<dbReference type="Proteomes" id="UP001057291">
    <property type="component" value="Unassembled WGS sequence"/>
</dbReference>
<feature type="transmembrane region" description="Helical" evidence="1">
    <location>
        <begin position="214"/>
        <end position="242"/>
    </location>
</feature>
<accession>A0AAV4LCH7</accession>
<feature type="transmembrane region" description="Helical" evidence="1">
    <location>
        <begin position="14"/>
        <end position="35"/>
    </location>
</feature>
<evidence type="ECO:0000259" key="2">
    <source>
        <dbReference type="PROSITE" id="PS50106"/>
    </source>
</evidence>
<reference evidence="3" key="1">
    <citation type="journal article" date="2023" name="Int. J. Syst. Evol. Microbiol.">
        <title>Collibacillus ludicampi gen. nov., sp. nov., a new soil bacterium of the family Alicyclobacillaceae.</title>
        <authorList>
            <person name="Jojima T."/>
            <person name="Ioku Y."/>
            <person name="Fukuta Y."/>
            <person name="Shirasaka N."/>
            <person name="Matsumura Y."/>
            <person name="Mori M."/>
        </authorList>
    </citation>
    <scope>NUCLEOTIDE SEQUENCE</scope>
    <source>
        <strain evidence="3">TP075</strain>
    </source>
</reference>
<gene>
    <name evidence="3" type="ORF">DNHGIG_09070</name>
</gene>
<organism evidence="3 4">
    <name type="scientific">Collibacillus ludicampi</name>
    <dbReference type="NCBI Taxonomy" id="2771369"/>
    <lineage>
        <taxon>Bacteria</taxon>
        <taxon>Bacillati</taxon>
        <taxon>Bacillota</taxon>
        <taxon>Bacilli</taxon>
        <taxon>Bacillales</taxon>
        <taxon>Alicyclobacillaceae</taxon>
        <taxon>Collibacillus</taxon>
    </lineage>
</organism>
<feature type="transmembrane region" description="Helical" evidence="1">
    <location>
        <begin position="145"/>
        <end position="163"/>
    </location>
</feature>
<name>A0AAV4LCH7_9BACL</name>
<keyword evidence="4" id="KW-1185">Reference proteome</keyword>
<dbReference type="AlphaFoldDB" id="A0AAV4LCH7"/>